<protein>
    <submittedName>
        <fullName evidence="2">Uncharacterized protein</fullName>
    </submittedName>
</protein>
<dbReference type="OrthoDB" id="512125at2"/>
<comment type="caution">
    <text evidence="2">The sequence shown here is derived from an EMBL/GenBank/DDBJ whole genome shotgun (WGS) entry which is preliminary data.</text>
</comment>
<accession>A0A0C1N359</accession>
<evidence type="ECO:0000256" key="1">
    <source>
        <dbReference type="SAM" id="Coils"/>
    </source>
</evidence>
<name>A0A0C1N359_9CYAN</name>
<evidence type="ECO:0000313" key="2">
    <source>
        <dbReference type="EMBL" id="KIE06876.1"/>
    </source>
</evidence>
<reference evidence="2" key="1">
    <citation type="journal article" date="2015" name="Genome Announc.">
        <title>Draft Genome Sequence of Tolypothrix boutellei Strain VB521301.</title>
        <authorList>
            <person name="Chandrababunaidu M.M."/>
            <person name="Singh D."/>
            <person name="Sen D."/>
            <person name="Bhan S."/>
            <person name="Das S."/>
            <person name="Gupta A."/>
            <person name="Adhikary S.P."/>
            <person name="Tripathy S."/>
        </authorList>
    </citation>
    <scope>NUCLEOTIDE SEQUENCE</scope>
    <source>
        <strain evidence="2">VB521301</strain>
    </source>
</reference>
<dbReference type="EMBL" id="JHEG02000059">
    <property type="protein sequence ID" value="KIE06876.1"/>
    <property type="molecule type" value="Genomic_DNA"/>
</dbReference>
<sequence>MLRVPTVLIPVVKELARLHREGHTKALLQGLQDLITNIDSNSDSDFGTDSEAVRQLVERVEELESRLTDLNRDTDSKSIAKLEKSLGSLEQKLEAVTLKITILEGAVVQKQYGQRKGYRTPYNNPYVVQQPLELQPFTEENLARRLAVEVSTLIKQRKNLSEVEFEKWSRGRDTSKTGWRYKDDGLYHPISQ</sequence>
<gene>
    <name evidence="2" type="ORF">DA73_0237105</name>
</gene>
<keyword evidence="1" id="KW-0175">Coiled coil</keyword>
<dbReference type="AlphaFoldDB" id="A0A0C1N359"/>
<proteinExistence type="predicted"/>
<feature type="coiled-coil region" evidence="1">
    <location>
        <begin position="53"/>
        <end position="99"/>
    </location>
</feature>
<organism evidence="2">
    <name type="scientific">Tolypothrix bouteillei VB521301</name>
    <dbReference type="NCBI Taxonomy" id="1479485"/>
    <lineage>
        <taxon>Bacteria</taxon>
        <taxon>Bacillati</taxon>
        <taxon>Cyanobacteriota</taxon>
        <taxon>Cyanophyceae</taxon>
        <taxon>Nostocales</taxon>
        <taxon>Tolypothrichaceae</taxon>
        <taxon>Tolypothrix</taxon>
    </lineage>
</organism>